<feature type="compositionally biased region" description="Basic and acidic residues" evidence="1">
    <location>
        <begin position="1"/>
        <end position="11"/>
    </location>
</feature>
<dbReference type="InterPro" id="IPR005804">
    <property type="entry name" value="FA_desaturase_dom"/>
</dbReference>
<gene>
    <name evidence="5" type="ORF">IRL76_02000</name>
</gene>
<reference evidence="5 6" key="1">
    <citation type="submission" date="2020-11" db="EMBL/GenBank/DDBJ databases">
        <title>The genome sequence of Erythrobacter sp. 6D36.</title>
        <authorList>
            <person name="Liu Y."/>
        </authorList>
    </citation>
    <scope>NUCLEOTIDE SEQUENCE [LARGE SCALE GENOMIC DNA]</scope>
    <source>
        <strain evidence="5 6">6D36</strain>
    </source>
</reference>
<evidence type="ECO:0000256" key="2">
    <source>
        <dbReference type="SAM" id="Phobius"/>
    </source>
</evidence>
<dbReference type="InterPro" id="IPR013866">
    <property type="entry name" value="Sphingolipid_d4-desaturase_N"/>
</dbReference>
<dbReference type="AlphaFoldDB" id="A0A7S8F5H8"/>
<dbReference type="PANTHER" id="PTHR12879:SF8">
    <property type="entry name" value="SPHINGOLIPID DELTA(4)-DESATURASE DES1"/>
    <property type="match status" value="1"/>
</dbReference>
<name>A0A7S8F5H8_9SPHN</name>
<feature type="transmembrane region" description="Helical" evidence="2">
    <location>
        <begin position="69"/>
        <end position="90"/>
    </location>
</feature>
<feature type="domain" description="Fatty acid desaturase" evidence="3">
    <location>
        <begin position="66"/>
        <end position="286"/>
    </location>
</feature>
<keyword evidence="2" id="KW-1133">Transmembrane helix</keyword>
<dbReference type="GO" id="GO:0042284">
    <property type="term" value="F:sphingolipid delta-4 desaturase activity"/>
    <property type="evidence" value="ECO:0007669"/>
    <property type="project" value="TreeGrafter"/>
</dbReference>
<dbReference type="GO" id="GO:0016020">
    <property type="term" value="C:membrane"/>
    <property type="evidence" value="ECO:0007669"/>
    <property type="project" value="GOC"/>
</dbReference>
<dbReference type="KEGG" id="qso:IRL76_02000"/>
<keyword evidence="2" id="KW-0812">Transmembrane</keyword>
<dbReference type="Pfam" id="PF08557">
    <property type="entry name" value="Lipid_DES"/>
    <property type="match status" value="1"/>
</dbReference>
<sequence>MLTREATDVDRGGGISPNPHMDRGKAILARHPQIRTLIGRNPGTAAWIALTWTIQMGLAATAATMPWWVILPLAYFLGAFVALALWALLHECTHDLVFRRRLHNRMLGLAAATPLVLPVAAPFRKYHRLHHRHQGDPARDADVASRWECRLVGSNPVAKAFWLALGPVLQAVRPMRMKGVSLFDRDFVANCILQAVFIAAVASVLGGGAIAYLLLANCFSLGLHPLGARTIQEHFTFADGQETYSYYGPTNMFVFNAGFHVEHHDLIGVPWNRLPQVAAMAPELYAGLHSHRSWSGLLVRFLFDPEITLESRVVRQREKIA</sequence>
<evidence type="ECO:0000259" key="4">
    <source>
        <dbReference type="Pfam" id="PF08557"/>
    </source>
</evidence>
<keyword evidence="2" id="KW-0472">Membrane</keyword>
<dbReference type="EMBL" id="CP064654">
    <property type="protein sequence ID" value="QPC99373.1"/>
    <property type="molecule type" value="Genomic_DNA"/>
</dbReference>
<proteinExistence type="predicted"/>
<feature type="transmembrane region" description="Helical" evidence="2">
    <location>
        <begin position="187"/>
        <end position="215"/>
    </location>
</feature>
<keyword evidence="6" id="KW-1185">Reference proteome</keyword>
<protein>
    <submittedName>
        <fullName evidence="5">Fatty acid desaturase</fullName>
    </submittedName>
</protein>
<accession>A0A7S8F5H8</accession>
<evidence type="ECO:0000259" key="3">
    <source>
        <dbReference type="Pfam" id="PF00487"/>
    </source>
</evidence>
<feature type="transmembrane region" description="Helical" evidence="2">
    <location>
        <begin position="102"/>
        <end position="121"/>
    </location>
</feature>
<dbReference type="Pfam" id="PF00487">
    <property type="entry name" value="FA_desaturase"/>
    <property type="match status" value="1"/>
</dbReference>
<evidence type="ECO:0000313" key="5">
    <source>
        <dbReference type="EMBL" id="QPC99373.1"/>
    </source>
</evidence>
<dbReference type="GO" id="GO:0046513">
    <property type="term" value="P:ceramide biosynthetic process"/>
    <property type="evidence" value="ECO:0007669"/>
    <property type="project" value="TreeGrafter"/>
</dbReference>
<feature type="region of interest" description="Disordered" evidence="1">
    <location>
        <begin position="1"/>
        <end position="21"/>
    </location>
</feature>
<dbReference type="Proteomes" id="UP000594459">
    <property type="component" value="Chromosome"/>
</dbReference>
<evidence type="ECO:0000256" key="1">
    <source>
        <dbReference type="SAM" id="MobiDB-lite"/>
    </source>
</evidence>
<feature type="domain" description="Sphingolipid delta4-desaturase N-terminal" evidence="4">
    <location>
        <begin position="17"/>
        <end position="42"/>
    </location>
</feature>
<dbReference type="PANTHER" id="PTHR12879">
    <property type="entry name" value="SPHINGOLIPID DELTA 4 DESATURASE/C-4 HYDROXYLASE PROTEIN DES2"/>
    <property type="match status" value="1"/>
</dbReference>
<dbReference type="RefSeq" id="WP_200982687.1">
    <property type="nucleotide sequence ID" value="NZ_CP064654.1"/>
</dbReference>
<organism evidence="5 6">
    <name type="scientific">Qipengyuania soli</name>
    <dbReference type="NCBI Taxonomy" id="2782568"/>
    <lineage>
        <taxon>Bacteria</taxon>
        <taxon>Pseudomonadati</taxon>
        <taxon>Pseudomonadota</taxon>
        <taxon>Alphaproteobacteria</taxon>
        <taxon>Sphingomonadales</taxon>
        <taxon>Erythrobacteraceae</taxon>
        <taxon>Qipengyuania</taxon>
    </lineage>
</organism>
<feature type="transmembrane region" description="Helical" evidence="2">
    <location>
        <begin position="44"/>
        <end position="63"/>
    </location>
</feature>
<evidence type="ECO:0000313" key="6">
    <source>
        <dbReference type="Proteomes" id="UP000594459"/>
    </source>
</evidence>